<protein>
    <submittedName>
        <fullName evidence="2">Aminoglycoside phosphotransferase family protein</fullName>
        <ecNumber evidence="2">2.7.1.-</ecNumber>
    </submittedName>
</protein>
<dbReference type="Proteomes" id="UP001228376">
    <property type="component" value="Unassembled WGS sequence"/>
</dbReference>
<dbReference type="InterPro" id="IPR011009">
    <property type="entry name" value="Kinase-like_dom_sf"/>
</dbReference>
<evidence type="ECO:0000259" key="1">
    <source>
        <dbReference type="Pfam" id="PF01636"/>
    </source>
</evidence>
<evidence type="ECO:0000313" key="2">
    <source>
        <dbReference type="EMBL" id="MDY0407022.1"/>
    </source>
</evidence>
<dbReference type="InterPro" id="IPR051678">
    <property type="entry name" value="AGP_Transferase"/>
</dbReference>
<keyword evidence="2" id="KW-0808">Transferase</keyword>
<organism evidence="2 3">
    <name type="scientific">Tigheibacillus jepli</name>
    <dbReference type="NCBI Taxonomy" id="3035914"/>
    <lineage>
        <taxon>Bacteria</taxon>
        <taxon>Bacillati</taxon>
        <taxon>Bacillota</taxon>
        <taxon>Bacilli</taxon>
        <taxon>Bacillales</taxon>
        <taxon>Bacillaceae</taxon>
        <taxon>Tigheibacillus</taxon>
    </lineage>
</organism>
<name>A0ABU5CMG8_9BACI</name>
<reference evidence="2 3" key="1">
    <citation type="submission" date="2023-10" db="EMBL/GenBank/DDBJ databases">
        <title>179-bfca-hs.</title>
        <authorList>
            <person name="Miliotis G."/>
            <person name="Sengupta P."/>
            <person name="Hameed A."/>
            <person name="Chuvochina M."/>
            <person name="Mcdonagh F."/>
            <person name="Simpson A.C."/>
            <person name="Singh N.K."/>
            <person name="Rekha P.D."/>
            <person name="Raman K."/>
            <person name="Hugenholtz P."/>
            <person name="Venkateswaran K."/>
        </authorList>
    </citation>
    <scope>NUCLEOTIDE SEQUENCE [LARGE SCALE GENOMIC DNA]</scope>
    <source>
        <strain evidence="2 3">179-BFC-A-HS</strain>
    </source>
</reference>
<sequence length="237" mass="26724">MLTKAEFDWIVSKVDPLAESVSAVQMEGGISSLIYKVALKTSGKIKYVIVRMIDDKQWLKEEKDLICHEAASLNHVGKIGNIPTPRWIASDVRGKHCRYPALLMGMLPGTVVLQSDNQPMWLEKMAKTLHAIHQIPANDFSWKYYAYHPLSNLRIPNWTKVPDAWRAAFAYMKQGTPAYEPVFLHRDFHPNNVLWEGENVSGVVDWVNACVGPAGIDLGHCRYNLAMLYGVSAAELF</sequence>
<proteinExistence type="predicted"/>
<dbReference type="RefSeq" id="WP_320385132.1">
    <property type="nucleotide sequence ID" value="NZ_JAROCA020000003.1"/>
</dbReference>
<evidence type="ECO:0000313" key="3">
    <source>
        <dbReference type="Proteomes" id="UP001228376"/>
    </source>
</evidence>
<dbReference type="Gene3D" id="3.90.1200.10">
    <property type="match status" value="1"/>
</dbReference>
<dbReference type="InterPro" id="IPR002575">
    <property type="entry name" value="Aminoglycoside_PTrfase"/>
</dbReference>
<accession>A0ABU5CMG8</accession>
<dbReference type="GO" id="GO:0016740">
    <property type="term" value="F:transferase activity"/>
    <property type="evidence" value="ECO:0007669"/>
    <property type="project" value="UniProtKB-KW"/>
</dbReference>
<feature type="domain" description="Aminoglycoside phosphotransferase" evidence="1">
    <location>
        <begin position="26"/>
        <end position="222"/>
    </location>
</feature>
<gene>
    <name evidence="2" type="ORF">P5G51_018245</name>
</gene>
<keyword evidence="3" id="KW-1185">Reference proteome</keyword>
<dbReference type="PANTHER" id="PTHR21310">
    <property type="entry name" value="AMINOGLYCOSIDE PHOSPHOTRANSFERASE-RELATED-RELATED"/>
    <property type="match status" value="1"/>
</dbReference>
<dbReference type="SUPFAM" id="SSF56112">
    <property type="entry name" value="Protein kinase-like (PK-like)"/>
    <property type="match status" value="1"/>
</dbReference>
<dbReference type="EMBL" id="JAROCA020000003">
    <property type="protein sequence ID" value="MDY0407022.1"/>
    <property type="molecule type" value="Genomic_DNA"/>
</dbReference>
<dbReference type="EC" id="2.7.1.-" evidence="2"/>
<dbReference type="Pfam" id="PF01636">
    <property type="entry name" value="APH"/>
    <property type="match status" value="1"/>
</dbReference>
<comment type="caution">
    <text evidence="2">The sequence shown here is derived from an EMBL/GenBank/DDBJ whole genome shotgun (WGS) entry which is preliminary data.</text>
</comment>